<evidence type="ECO:0000256" key="1">
    <source>
        <dbReference type="ARBA" id="ARBA00005194"/>
    </source>
</evidence>
<dbReference type="InterPro" id="IPR036291">
    <property type="entry name" value="NAD(P)-bd_dom_sf"/>
</dbReference>
<comment type="caution">
    <text evidence="4">The sequence shown here is derived from an EMBL/GenBank/DDBJ whole genome shotgun (WGS) entry which is preliminary data.</text>
</comment>
<protein>
    <submittedName>
        <fullName evidence="4">Uncharacterized protein</fullName>
    </submittedName>
</protein>
<dbReference type="EMBL" id="JAWQEG010000396">
    <property type="protein sequence ID" value="KAK3890733.1"/>
    <property type="molecule type" value="Genomic_DNA"/>
</dbReference>
<dbReference type="PRINTS" id="PR00080">
    <property type="entry name" value="SDRFAMILY"/>
</dbReference>
<comment type="pathway">
    <text evidence="1">Lipid metabolism; fatty acid biosynthesis.</text>
</comment>
<dbReference type="PANTHER" id="PTHR42760">
    <property type="entry name" value="SHORT-CHAIN DEHYDROGENASES/REDUCTASES FAMILY MEMBER"/>
    <property type="match status" value="1"/>
</dbReference>
<dbReference type="SUPFAM" id="SSF51735">
    <property type="entry name" value="NAD(P)-binding Rossmann-fold domains"/>
    <property type="match status" value="1"/>
</dbReference>
<dbReference type="FunFam" id="3.40.50.720:FF:000084">
    <property type="entry name" value="Short-chain dehydrogenase reductase"/>
    <property type="match status" value="1"/>
</dbReference>
<comment type="similarity">
    <text evidence="2">Belongs to the short-chain dehydrogenases/reductases (SDR) family.</text>
</comment>
<reference evidence="4" key="1">
    <citation type="submission" date="2023-10" db="EMBL/GenBank/DDBJ databases">
        <title>Genome assemblies of two species of porcelain crab, Petrolisthes cinctipes and Petrolisthes manimaculis (Anomura: Porcellanidae).</title>
        <authorList>
            <person name="Angst P."/>
        </authorList>
    </citation>
    <scope>NUCLEOTIDE SEQUENCE</scope>
    <source>
        <strain evidence="4">PB745_01</strain>
        <tissue evidence="4">Gill</tissue>
    </source>
</reference>
<dbReference type="PANTHER" id="PTHR42760:SF83">
    <property type="entry name" value="(3R)-3-HYDROXYACYL-COA DEHYDROGENASE"/>
    <property type="match status" value="1"/>
</dbReference>
<gene>
    <name evidence="4" type="ORF">Pcinc_005336</name>
</gene>
<accession>A0AAE1GJL6</accession>
<proteinExistence type="inferred from homology"/>
<dbReference type="GO" id="GO:0006633">
    <property type="term" value="P:fatty acid biosynthetic process"/>
    <property type="evidence" value="ECO:0007669"/>
    <property type="project" value="TreeGrafter"/>
</dbReference>
<evidence type="ECO:0000256" key="2">
    <source>
        <dbReference type="ARBA" id="ARBA00006484"/>
    </source>
</evidence>
<dbReference type="AlphaFoldDB" id="A0AAE1GJL6"/>
<keyword evidence="5" id="KW-1185">Reference proteome</keyword>
<dbReference type="GO" id="GO:0048038">
    <property type="term" value="F:quinone binding"/>
    <property type="evidence" value="ECO:0007669"/>
    <property type="project" value="TreeGrafter"/>
</dbReference>
<dbReference type="GO" id="GO:0016616">
    <property type="term" value="F:oxidoreductase activity, acting on the CH-OH group of donors, NAD or NADP as acceptor"/>
    <property type="evidence" value="ECO:0007669"/>
    <property type="project" value="TreeGrafter"/>
</dbReference>
<sequence>MSYNFGDRIALVTGGGGGIGRSCCEILAREGARIVVTDVTLNAAKETLTILPCKDKHMALALDVTKKKNIDEVFQSIISHYGTPPSLLVNCAGILTEIPFLELDEGSWDIMVDINLKGSFMMSQEFTRCLLESGKTVKAAIVNISSMAARGVPKWIHYSASKGGVTSLTKGCAAELASKGIRVNCVSPGPITTRLVEYQGKQRRLEKEKIVPLGREGRPEEVAEVIAFLLSDRSSYVVGACIDVSGGHRM</sequence>
<dbReference type="Proteomes" id="UP001286313">
    <property type="component" value="Unassembled WGS sequence"/>
</dbReference>
<dbReference type="InterPro" id="IPR002347">
    <property type="entry name" value="SDR_fam"/>
</dbReference>
<evidence type="ECO:0000313" key="5">
    <source>
        <dbReference type="Proteomes" id="UP001286313"/>
    </source>
</evidence>
<dbReference type="PRINTS" id="PR00081">
    <property type="entry name" value="GDHRDH"/>
</dbReference>
<keyword evidence="3" id="KW-0560">Oxidoreductase</keyword>
<dbReference type="CDD" id="cd05233">
    <property type="entry name" value="SDR_c"/>
    <property type="match status" value="1"/>
</dbReference>
<dbReference type="Pfam" id="PF13561">
    <property type="entry name" value="adh_short_C2"/>
    <property type="match status" value="1"/>
</dbReference>
<evidence type="ECO:0000313" key="4">
    <source>
        <dbReference type="EMBL" id="KAK3890733.1"/>
    </source>
</evidence>
<name>A0AAE1GJL6_PETCI</name>
<evidence type="ECO:0000256" key="3">
    <source>
        <dbReference type="ARBA" id="ARBA00023002"/>
    </source>
</evidence>
<organism evidence="4 5">
    <name type="scientific">Petrolisthes cinctipes</name>
    <name type="common">Flat porcelain crab</name>
    <dbReference type="NCBI Taxonomy" id="88211"/>
    <lineage>
        <taxon>Eukaryota</taxon>
        <taxon>Metazoa</taxon>
        <taxon>Ecdysozoa</taxon>
        <taxon>Arthropoda</taxon>
        <taxon>Crustacea</taxon>
        <taxon>Multicrustacea</taxon>
        <taxon>Malacostraca</taxon>
        <taxon>Eumalacostraca</taxon>
        <taxon>Eucarida</taxon>
        <taxon>Decapoda</taxon>
        <taxon>Pleocyemata</taxon>
        <taxon>Anomura</taxon>
        <taxon>Galatheoidea</taxon>
        <taxon>Porcellanidae</taxon>
        <taxon>Petrolisthes</taxon>
    </lineage>
</organism>
<dbReference type="Gene3D" id="3.40.50.720">
    <property type="entry name" value="NAD(P)-binding Rossmann-like Domain"/>
    <property type="match status" value="1"/>
</dbReference>